<dbReference type="STRING" id="679937.Bcop_1545"/>
<dbReference type="HOGENOM" id="CLU_069541_0_0_10"/>
<dbReference type="GO" id="GO:0046872">
    <property type="term" value="F:metal ion binding"/>
    <property type="evidence" value="ECO:0007669"/>
    <property type="project" value="UniProtKB-KW"/>
</dbReference>
<evidence type="ECO:0000256" key="2">
    <source>
        <dbReference type="ARBA" id="ARBA00022723"/>
    </source>
</evidence>
<dbReference type="PANTHER" id="PTHR24960:SF79">
    <property type="entry name" value="PHOTOSYSTEM I IRON-SULFUR CENTER"/>
    <property type="match status" value="1"/>
</dbReference>
<evidence type="ECO:0000256" key="1">
    <source>
        <dbReference type="ARBA" id="ARBA00022485"/>
    </source>
</evidence>
<keyword evidence="3" id="KW-0408">Iron</keyword>
<dbReference type="Gene3D" id="3.40.50.360">
    <property type="match status" value="1"/>
</dbReference>
<dbReference type="PROSITE" id="PS51379">
    <property type="entry name" value="4FE4S_FER_2"/>
    <property type="match status" value="2"/>
</dbReference>
<keyword evidence="2" id="KW-0479">Metal-binding</keyword>
<dbReference type="eggNOG" id="COG2221">
    <property type="taxonomic scope" value="Bacteria"/>
</dbReference>
<sequence length="261" mass="29541">MKISKVSAVYFSATYTTQKIVRWVAQEFKPSFKEYDVTRKKLGEDIFMDSDELLIVGMPVYAGRIPQLAVESLKRFKGNDTPVVLLAVYGNRDYDDALLEMKELMESHFFKVVAAGAFIARHSIFTKLASTRPDAQDHEMIQKLVHKCTHLLDSVKSATLLPQIQVKGNKPYKPYGRFPIFPSADETCNRCGKCARLCPVGAIPKDAPQLTDPNKCISCGRCLVICPQKSRAFRGELYEEKLAFFLKTFGERKEPELIFAE</sequence>
<accession>F3ZQ72</accession>
<name>F3ZQ72_9BACE</name>
<proteinExistence type="predicted"/>
<dbReference type="Gene3D" id="3.30.70.20">
    <property type="match status" value="1"/>
</dbReference>
<dbReference type="InterPro" id="IPR029039">
    <property type="entry name" value="Flavoprotein-like_sf"/>
</dbReference>
<feature type="domain" description="4Fe-4S ferredoxin-type" evidence="5">
    <location>
        <begin position="178"/>
        <end position="203"/>
    </location>
</feature>
<dbReference type="InterPro" id="IPR050157">
    <property type="entry name" value="PSI_iron-sulfur_center"/>
</dbReference>
<dbReference type="SUPFAM" id="SSF52218">
    <property type="entry name" value="Flavoproteins"/>
    <property type="match status" value="1"/>
</dbReference>
<dbReference type="Proteomes" id="UP000018439">
    <property type="component" value="Chromosome"/>
</dbReference>
<dbReference type="InterPro" id="IPR017900">
    <property type="entry name" value="4Fe4S_Fe_S_CS"/>
</dbReference>
<evidence type="ECO:0000313" key="6">
    <source>
        <dbReference type="EMBL" id="EGJ71738.1"/>
    </source>
</evidence>
<dbReference type="GO" id="GO:0051539">
    <property type="term" value="F:4 iron, 4 sulfur cluster binding"/>
    <property type="evidence" value="ECO:0007669"/>
    <property type="project" value="UniProtKB-KW"/>
</dbReference>
<protein>
    <submittedName>
        <fullName evidence="6">4Fe-4S ferredoxin iron-sulfur binding domain-containing protein</fullName>
    </submittedName>
</protein>
<evidence type="ECO:0000313" key="7">
    <source>
        <dbReference type="Proteomes" id="UP000018439"/>
    </source>
</evidence>
<dbReference type="InterPro" id="IPR047964">
    <property type="entry name" value="EFR1-like"/>
</dbReference>
<evidence type="ECO:0000256" key="4">
    <source>
        <dbReference type="ARBA" id="ARBA00023014"/>
    </source>
</evidence>
<gene>
    <name evidence="6" type="ORF">Bcop_1545</name>
</gene>
<keyword evidence="1" id="KW-0004">4Fe-4S</keyword>
<evidence type="ECO:0000256" key="3">
    <source>
        <dbReference type="ARBA" id="ARBA00023004"/>
    </source>
</evidence>
<dbReference type="Pfam" id="PF13237">
    <property type="entry name" value="Fer4_10"/>
    <property type="match status" value="1"/>
</dbReference>
<dbReference type="NCBIfam" id="NF038196">
    <property type="entry name" value="ferrodoxin_EFR1"/>
    <property type="match status" value="1"/>
</dbReference>
<dbReference type="PANTHER" id="PTHR24960">
    <property type="entry name" value="PHOTOSYSTEM I IRON-SULFUR CENTER-RELATED"/>
    <property type="match status" value="1"/>
</dbReference>
<organism evidence="6 7">
    <name type="scientific">Bacteroides coprosuis DSM 18011</name>
    <dbReference type="NCBI Taxonomy" id="679937"/>
    <lineage>
        <taxon>Bacteria</taxon>
        <taxon>Pseudomonadati</taxon>
        <taxon>Bacteroidota</taxon>
        <taxon>Bacteroidia</taxon>
        <taxon>Bacteroidales</taxon>
        <taxon>Bacteroidaceae</taxon>
        <taxon>Bacteroides</taxon>
    </lineage>
</organism>
<feature type="domain" description="4Fe-4S ferredoxin-type" evidence="5">
    <location>
        <begin position="206"/>
        <end position="236"/>
    </location>
</feature>
<reference evidence="6 7" key="1">
    <citation type="journal article" date="2011" name="Stand. Genomic Sci.">
        <title>Non-contiguous finished genome sequence of Bacteroides coprosuis type strain (PC139).</title>
        <authorList>
            <person name="Land M."/>
            <person name="Held B."/>
            <person name="Gronow S."/>
            <person name="Abt B."/>
            <person name="Lucas S."/>
            <person name="Del Rio T.G."/>
            <person name="Nolan M."/>
            <person name="Tice H."/>
            <person name="Cheng J.F."/>
            <person name="Pitluck S."/>
            <person name="Liolios K."/>
            <person name="Pagani I."/>
            <person name="Ivanova N."/>
            <person name="Mavromatis K."/>
            <person name="Mikhailova N."/>
            <person name="Pati A."/>
            <person name="Tapia R."/>
            <person name="Han C."/>
            <person name="Goodwin L."/>
            <person name="Chen A."/>
            <person name="Palaniappan K."/>
            <person name="Hauser L."/>
            <person name="Brambilla E.M."/>
            <person name="Rohde M."/>
            <person name="Goker M."/>
            <person name="Detter J.C."/>
            <person name="Woyke T."/>
            <person name="Bristow J."/>
            <person name="Eisen J.A."/>
            <person name="Markowitz V."/>
            <person name="Hugenholtz P."/>
            <person name="Kyrpides N.C."/>
            <person name="Klenk H.P."/>
            <person name="Lapidus A."/>
        </authorList>
    </citation>
    <scope>NUCLEOTIDE SEQUENCE [LARGE SCALE GENOMIC DNA]</scope>
    <source>
        <strain evidence="6 7">DSM 18011</strain>
    </source>
</reference>
<dbReference type="PROSITE" id="PS00198">
    <property type="entry name" value="4FE4S_FER_1"/>
    <property type="match status" value="1"/>
</dbReference>
<dbReference type="OrthoDB" id="9813995at2"/>
<dbReference type="EMBL" id="CM001167">
    <property type="protein sequence ID" value="EGJ71738.1"/>
    <property type="molecule type" value="Genomic_DNA"/>
</dbReference>
<dbReference type="InterPro" id="IPR017896">
    <property type="entry name" value="4Fe4S_Fe-S-bd"/>
</dbReference>
<evidence type="ECO:0000259" key="5">
    <source>
        <dbReference type="PROSITE" id="PS51379"/>
    </source>
</evidence>
<dbReference type="SUPFAM" id="SSF54862">
    <property type="entry name" value="4Fe-4S ferredoxins"/>
    <property type="match status" value="1"/>
</dbReference>
<dbReference type="AlphaFoldDB" id="F3ZQ72"/>
<keyword evidence="7" id="KW-1185">Reference proteome</keyword>
<keyword evidence="4" id="KW-0411">Iron-sulfur</keyword>